<evidence type="ECO:0000259" key="2">
    <source>
        <dbReference type="SMART" id="SM00922"/>
    </source>
</evidence>
<dbReference type="EMBL" id="JANDHW010000003">
    <property type="protein sequence ID" value="MCP9611237.1"/>
    <property type="molecule type" value="Genomic_DNA"/>
</dbReference>
<dbReference type="Proteomes" id="UP001205603">
    <property type="component" value="Unassembled WGS sequence"/>
</dbReference>
<dbReference type="SFLD" id="SFLDS00001">
    <property type="entry name" value="Enolase"/>
    <property type="match status" value="1"/>
</dbReference>
<dbReference type="Gene3D" id="3.30.390.10">
    <property type="entry name" value="Enolase-like, N-terminal domain"/>
    <property type="match status" value="1"/>
</dbReference>
<dbReference type="CDD" id="cd03320">
    <property type="entry name" value="OSBS"/>
    <property type="match status" value="1"/>
</dbReference>
<comment type="caution">
    <text evidence="3">The sequence shown here is derived from an EMBL/GenBank/DDBJ whole genome shotgun (WGS) entry which is preliminary data.</text>
</comment>
<dbReference type="SMART" id="SM00922">
    <property type="entry name" value="MR_MLE"/>
    <property type="match status" value="1"/>
</dbReference>
<protein>
    <submittedName>
        <fullName evidence="3">O-succinylbenzoate synthase</fullName>
    </submittedName>
</protein>
<dbReference type="SFLD" id="SFLDG00180">
    <property type="entry name" value="muconate_cycloisomerase"/>
    <property type="match status" value="1"/>
</dbReference>
<proteinExistence type="predicted"/>
<dbReference type="Gene3D" id="3.20.20.120">
    <property type="entry name" value="Enolase-like C-terminal domain"/>
    <property type="match status" value="1"/>
</dbReference>
<dbReference type="PANTHER" id="PTHR48073">
    <property type="entry name" value="O-SUCCINYLBENZOATE SYNTHASE-RELATED"/>
    <property type="match status" value="1"/>
</dbReference>
<evidence type="ECO:0000313" key="4">
    <source>
        <dbReference type="Proteomes" id="UP001205603"/>
    </source>
</evidence>
<dbReference type="Pfam" id="PF13378">
    <property type="entry name" value="MR_MLE_C"/>
    <property type="match status" value="1"/>
</dbReference>
<name>A0ABT1MF21_9BACT</name>
<feature type="domain" description="Mandelate racemase/muconate lactonizing enzyme C-terminal" evidence="2">
    <location>
        <begin position="129"/>
        <end position="227"/>
    </location>
</feature>
<dbReference type="InterPro" id="IPR013342">
    <property type="entry name" value="Mandelate_racemase_C"/>
</dbReference>
<dbReference type="InterPro" id="IPR029017">
    <property type="entry name" value="Enolase-like_N"/>
</dbReference>
<dbReference type="RefSeq" id="WP_255026204.1">
    <property type="nucleotide sequence ID" value="NZ_JANDHW010000003.1"/>
</dbReference>
<dbReference type="InterPro" id="IPR029065">
    <property type="entry name" value="Enolase_C-like"/>
</dbReference>
<dbReference type="InterPro" id="IPR036849">
    <property type="entry name" value="Enolase-like_C_sf"/>
</dbReference>
<evidence type="ECO:0000256" key="1">
    <source>
        <dbReference type="ARBA" id="ARBA00022723"/>
    </source>
</evidence>
<gene>
    <name evidence="3" type="ORF">NMU02_03920</name>
</gene>
<sequence length="349" mass="39232">MLEATYCRYILDFKTPGGTSRGVLKQKETFFIKVWNKEFPECFGIGECAVFRGLSADDYPDYEGRLSKLCSEINETTPDRLSGWSSLKFGLETALADLQNGGTRCIFNSDFIKRNVPIEINGLVWMGDKETMRKRIEEKLNAGFRCIKLKIGAIDFESELSLLNTIRSRFGCDSVELRVDANGAFSSEEAPARLEALSRYALHSIEQPIRRGQWDALKILCRNTPIPIALDEELIGLDDKIMKEDMLRYVNPQYVVLKPALVGGFSGASEWIELAVRHQVGWWVTSALESNIGLNAIAQFTSSYHPVIPQGLGTGMLYTNNIVSPLRQEGSVLTLDPLAGWDFSRLKWK</sequence>
<evidence type="ECO:0000313" key="3">
    <source>
        <dbReference type="EMBL" id="MCP9611237.1"/>
    </source>
</evidence>
<dbReference type="SUPFAM" id="SSF51604">
    <property type="entry name" value="Enolase C-terminal domain-like"/>
    <property type="match status" value="1"/>
</dbReference>
<keyword evidence="1" id="KW-0479">Metal-binding</keyword>
<organism evidence="3 4">
    <name type="scientific">Coprobacter tertius</name>
    <dbReference type="NCBI Taxonomy" id="2944915"/>
    <lineage>
        <taxon>Bacteria</taxon>
        <taxon>Pseudomonadati</taxon>
        <taxon>Bacteroidota</taxon>
        <taxon>Bacteroidia</taxon>
        <taxon>Bacteroidales</taxon>
        <taxon>Barnesiellaceae</taxon>
        <taxon>Coprobacter</taxon>
    </lineage>
</organism>
<accession>A0ABT1MF21</accession>
<dbReference type="SUPFAM" id="SSF54826">
    <property type="entry name" value="Enolase N-terminal domain-like"/>
    <property type="match status" value="1"/>
</dbReference>
<reference evidence="3 4" key="1">
    <citation type="submission" date="2022-07" db="EMBL/GenBank/DDBJ databases">
        <title>Fecal culturing of patients with breast cancer.</title>
        <authorList>
            <person name="Teng N.M.Y."/>
            <person name="Kiu R."/>
            <person name="Evans R."/>
            <person name="Baker D.J."/>
            <person name="Zenner C."/>
            <person name="Robinson S.D."/>
            <person name="Hall L.J."/>
        </authorList>
    </citation>
    <scope>NUCLEOTIDE SEQUENCE [LARGE SCALE GENOMIC DNA]</scope>
    <source>
        <strain evidence="3 4">LH1063</strain>
    </source>
</reference>
<dbReference type="InterPro" id="IPR018110">
    <property type="entry name" value="Mandel_Rmase/mucon_lact_enz_CS"/>
</dbReference>
<dbReference type="SFLD" id="SFLDF00009">
    <property type="entry name" value="o-succinylbenzoate_synthase"/>
    <property type="match status" value="1"/>
</dbReference>
<dbReference type="PANTHER" id="PTHR48073:SF2">
    <property type="entry name" value="O-SUCCINYLBENZOATE SYNTHASE"/>
    <property type="match status" value="1"/>
</dbReference>
<keyword evidence="4" id="KW-1185">Reference proteome</keyword>
<dbReference type="PROSITE" id="PS00909">
    <property type="entry name" value="MR_MLE_2"/>
    <property type="match status" value="1"/>
</dbReference>